<dbReference type="GO" id="GO:0046873">
    <property type="term" value="F:metal ion transmembrane transporter activity"/>
    <property type="evidence" value="ECO:0007669"/>
    <property type="project" value="InterPro"/>
</dbReference>
<feature type="compositionally biased region" description="Polar residues" evidence="6">
    <location>
        <begin position="642"/>
        <end position="653"/>
    </location>
</feature>
<dbReference type="AlphaFoldDB" id="A0A2D3VCP7"/>
<dbReference type="InterPro" id="IPR002523">
    <property type="entry name" value="MgTranspt_CorA/ZnTranspt_ZntB"/>
</dbReference>
<evidence type="ECO:0000256" key="2">
    <source>
        <dbReference type="ARBA" id="ARBA00022692"/>
    </source>
</evidence>
<dbReference type="RefSeq" id="XP_023628405.1">
    <property type="nucleotide sequence ID" value="XM_023772637.1"/>
</dbReference>
<feature type="region of interest" description="Disordered" evidence="6">
    <location>
        <begin position="714"/>
        <end position="735"/>
    </location>
</feature>
<dbReference type="EMBL" id="FJUY01000011">
    <property type="protein sequence ID" value="CZT21516.1"/>
    <property type="molecule type" value="Genomic_DNA"/>
</dbReference>
<feature type="coiled-coil region" evidence="5">
    <location>
        <begin position="7"/>
        <end position="37"/>
    </location>
</feature>
<evidence type="ECO:0000256" key="6">
    <source>
        <dbReference type="SAM" id="MobiDB-lite"/>
    </source>
</evidence>
<dbReference type="OrthoDB" id="426293at2759"/>
<evidence type="ECO:0000256" key="7">
    <source>
        <dbReference type="SAM" id="Phobius"/>
    </source>
</evidence>
<evidence type="ECO:0000313" key="9">
    <source>
        <dbReference type="Proteomes" id="UP000225277"/>
    </source>
</evidence>
<dbReference type="GO" id="GO:0016020">
    <property type="term" value="C:membrane"/>
    <property type="evidence" value="ECO:0007669"/>
    <property type="project" value="UniProtKB-SubCell"/>
</dbReference>
<accession>A0A2D3VCP7</accession>
<keyword evidence="9" id="KW-1185">Reference proteome</keyword>
<dbReference type="InterPro" id="IPR045863">
    <property type="entry name" value="CorA_TM1_TM2"/>
</dbReference>
<feature type="transmembrane region" description="Helical" evidence="7">
    <location>
        <begin position="553"/>
        <end position="573"/>
    </location>
</feature>
<comment type="subcellular location">
    <subcellularLocation>
        <location evidence="1">Membrane</location>
        <topology evidence="1">Multi-pass membrane protein</topology>
    </subcellularLocation>
</comment>
<dbReference type="Pfam" id="PF01544">
    <property type="entry name" value="CorA"/>
    <property type="match status" value="1"/>
</dbReference>
<evidence type="ECO:0000256" key="1">
    <source>
        <dbReference type="ARBA" id="ARBA00004141"/>
    </source>
</evidence>
<sequence length="735" mass="84238">MATSPQQADLQQLLRHLDRQKEAYDEAIRRVQEHIALPPAFPVDPSIVPETSRHYSLDRTHASQSLSPPSLYSRADLQILTGLSTIESSSGSRLTGDESDDEADQSFCVREPLPQEIHGEDDFRQHLQTYPWDDDGKKVLQEFAGNKYRLQQDLILTKKGPLPDQSHHTHFQIFDIGDNGAPMLVEVKHEDVTNRPTALWQTIKTVNPDSRQRKAVGRVTIVREPAPVLFGALHYTMHKHFDVDELFRCLVGAQSTCCDLDRAFDSDPRRQSSFVFSFEYFTLIGEDCQPLAWQLADAPASRKPGHIAITRCSSIVALSLGGDAIKKIRNPDRRAGTTHGFVYDPWSPYHILNIQCFPDWESSLDVHSPTEHYVNGVEAFLVTVLGEYKDAEKRFEDIYKQISKLITPPLAFMFQSDLRDKLLFEDDKYTYSRRYFWAFQTLGIMIDSMAAMVDAYEDTFTDEVWDGRHRTLWPLLDPESTRNKYYKKKLSGVRQNFGYQVARIKKLIQSYETRRLEISRLRDQLFSGTSVMEARKSVQQAEITVQQGHNIKLLTLVNLFFLPLTFVTSVFGMEILPEHEPMWRFAAVTVAICLPCFILIGSLNSTAGLIWWQSRFSEIWNYLRKMWPCSTFASSEEPPLSRTPTLAVPTNANDYPLPSGMSTNAKMAKRLRRLSSHKHGDREKVPRMHELVHEDSIILPGTDLQWSESRQISRRMSERLETSPLGRARTPKEVA</sequence>
<dbReference type="Proteomes" id="UP000225277">
    <property type="component" value="Unassembled WGS sequence"/>
</dbReference>
<protein>
    <submittedName>
        <fullName evidence="8">Uncharacterized protein</fullName>
    </submittedName>
</protein>
<evidence type="ECO:0000313" key="8">
    <source>
        <dbReference type="EMBL" id="CZT21516.1"/>
    </source>
</evidence>
<keyword evidence="4 7" id="KW-0472">Membrane</keyword>
<dbReference type="GeneID" id="35602497"/>
<keyword evidence="2 7" id="KW-0812">Transmembrane</keyword>
<feature type="transmembrane region" description="Helical" evidence="7">
    <location>
        <begin position="585"/>
        <end position="612"/>
    </location>
</feature>
<organism evidence="8 9">
    <name type="scientific">Ramularia collo-cygni</name>
    <dbReference type="NCBI Taxonomy" id="112498"/>
    <lineage>
        <taxon>Eukaryota</taxon>
        <taxon>Fungi</taxon>
        <taxon>Dikarya</taxon>
        <taxon>Ascomycota</taxon>
        <taxon>Pezizomycotina</taxon>
        <taxon>Dothideomycetes</taxon>
        <taxon>Dothideomycetidae</taxon>
        <taxon>Mycosphaerellales</taxon>
        <taxon>Mycosphaerellaceae</taxon>
        <taxon>Ramularia</taxon>
    </lineage>
</organism>
<evidence type="ECO:0000256" key="4">
    <source>
        <dbReference type="ARBA" id="ARBA00023136"/>
    </source>
</evidence>
<keyword evidence="5" id="KW-0175">Coiled coil</keyword>
<dbReference type="Gene3D" id="1.20.58.340">
    <property type="entry name" value="Magnesium transport protein CorA, transmembrane region"/>
    <property type="match status" value="1"/>
</dbReference>
<evidence type="ECO:0000256" key="5">
    <source>
        <dbReference type="SAM" id="Coils"/>
    </source>
</evidence>
<feature type="region of interest" description="Disordered" evidence="6">
    <location>
        <begin position="636"/>
        <end position="662"/>
    </location>
</feature>
<name>A0A2D3VCP7_9PEZI</name>
<reference evidence="8 9" key="1">
    <citation type="submission" date="2016-03" db="EMBL/GenBank/DDBJ databases">
        <authorList>
            <person name="Ploux O."/>
        </authorList>
    </citation>
    <scope>NUCLEOTIDE SEQUENCE [LARGE SCALE GENOMIC DNA]</scope>
    <source>
        <strain evidence="8 9">URUG2</strain>
    </source>
</reference>
<evidence type="ECO:0000256" key="3">
    <source>
        <dbReference type="ARBA" id="ARBA00022989"/>
    </source>
</evidence>
<keyword evidence="3 7" id="KW-1133">Transmembrane helix</keyword>
<proteinExistence type="predicted"/>
<gene>
    <name evidence="8" type="ORF">RCC_07379</name>
</gene>
<dbReference type="SUPFAM" id="SSF144083">
    <property type="entry name" value="Magnesium transport protein CorA, transmembrane region"/>
    <property type="match status" value="1"/>
</dbReference>